<dbReference type="GO" id="GO:0016020">
    <property type="term" value="C:membrane"/>
    <property type="evidence" value="ECO:0007669"/>
    <property type="project" value="UniProtKB-SubCell"/>
</dbReference>
<feature type="transmembrane region" description="Helical" evidence="6">
    <location>
        <begin position="39"/>
        <end position="61"/>
    </location>
</feature>
<feature type="transmembrane region" description="Helical" evidence="6">
    <location>
        <begin position="243"/>
        <end position="261"/>
    </location>
</feature>
<dbReference type="EMBL" id="QWDD01000001">
    <property type="protein sequence ID" value="RNJ49937.1"/>
    <property type="molecule type" value="Genomic_DNA"/>
</dbReference>
<evidence type="ECO:0000256" key="6">
    <source>
        <dbReference type="SAM" id="Phobius"/>
    </source>
</evidence>
<keyword evidence="8" id="KW-1185">Reference proteome</keyword>
<keyword evidence="2" id="KW-0813">Transport</keyword>
<proteinExistence type="predicted"/>
<feature type="transmembrane region" description="Helical" evidence="6">
    <location>
        <begin position="326"/>
        <end position="348"/>
    </location>
</feature>
<feature type="transmembrane region" description="Helical" evidence="6">
    <location>
        <begin position="282"/>
        <end position="306"/>
    </location>
</feature>
<dbReference type="PANTHER" id="PTHR43243:SF4">
    <property type="entry name" value="CATIONIC AMINO ACID TRANSPORTER 4"/>
    <property type="match status" value="1"/>
</dbReference>
<protein>
    <submittedName>
        <fullName evidence="7">Amino acid permease</fullName>
    </submittedName>
</protein>
<sequence>MFQGASKSYLNRKSVHKIIADHAAADGDGLKRALGWASLMSLGVGGIIGAGIFVLTGTAAANYAGPGVMISFMLSGLACAFVALCYAELASLIPVAGSTYTYTYVTLGEIFAWIIGWNLVLEYAAGAATVAVGWAGYFNRVMQGLGIHVPPELTTAFFADPTAHGAPPGAVHGLFNVPAAAIILLLTALLVRGTSESTLFNNVIVAIKVTVVLMVIVFGAAHIDHANWSPLIPDNTGDFGTFGWSGVVRGASVVFFAYIGFDSVSTAAQEAHNPQRDVPIGIVGSLIICTILYIAVAAVATGVVNYKELGVPDPMALVMDRTGVSWLAWAVKLGALAGLTTAILVLLYGQTRIFFAMAHDGLLPPIFARLHPAWRTPAVSQILVGVVVALAAGLLPLDILGEMVSIGTLAAFALVCFAVLNLRKMHPEIARPFRAPGIPWLPIAGILSCFALMAALPLDTWLRLLIWTVIGIAIYLFYGLKHAKRLN</sequence>
<dbReference type="GO" id="GO:0015171">
    <property type="term" value="F:amino acid transmembrane transporter activity"/>
    <property type="evidence" value="ECO:0007669"/>
    <property type="project" value="TreeGrafter"/>
</dbReference>
<feature type="transmembrane region" description="Helical" evidence="6">
    <location>
        <begin position="170"/>
        <end position="191"/>
    </location>
</feature>
<feature type="transmembrane region" description="Helical" evidence="6">
    <location>
        <begin position="378"/>
        <end position="397"/>
    </location>
</feature>
<dbReference type="PANTHER" id="PTHR43243">
    <property type="entry name" value="INNER MEMBRANE TRANSPORTER YGJI-RELATED"/>
    <property type="match status" value="1"/>
</dbReference>
<name>A0A3M9XNP3_9HYPH</name>
<dbReference type="AlphaFoldDB" id="A0A3M9XNP3"/>
<dbReference type="Gene3D" id="1.20.1740.10">
    <property type="entry name" value="Amino acid/polyamine transporter I"/>
    <property type="match status" value="1"/>
</dbReference>
<feature type="transmembrane region" description="Helical" evidence="6">
    <location>
        <begin position="435"/>
        <end position="455"/>
    </location>
</feature>
<dbReference type="PIRSF" id="PIRSF006060">
    <property type="entry name" value="AA_transporter"/>
    <property type="match status" value="1"/>
</dbReference>
<evidence type="ECO:0000313" key="8">
    <source>
        <dbReference type="Proteomes" id="UP000268623"/>
    </source>
</evidence>
<reference evidence="7 8" key="1">
    <citation type="submission" date="2018-08" db="EMBL/GenBank/DDBJ databases">
        <title>Genome sequence of Methylocystis hirsuta CSC1, a methanotroph able to accumulate PHAs.</title>
        <authorList>
            <person name="Bordel S."/>
            <person name="Rodriguez E."/>
            <person name="Gancedo J."/>
            <person name="Munoz R."/>
        </authorList>
    </citation>
    <scope>NUCLEOTIDE SEQUENCE [LARGE SCALE GENOMIC DNA]</scope>
    <source>
        <strain evidence="7 8">CSC1</strain>
    </source>
</reference>
<evidence type="ECO:0000256" key="3">
    <source>
        <dbReference type="ARBA" id="ARBA00022692"/>
    </source>
</evidence>
<evidence type="ECO:0000256" key="5">
    <source>
        <dbReference type="ARBA" id="ARBA00023136"/>
    </source>
</evidence>
<feature type="transmembrane region" description="Helical" evidence="6">
    <location>
        <begin position="67"/>
        <end position="89"/>
    </location>
</feature>
<dbReference type="OrthoDB" id="9762947at2"/>
<keyword evidence="5 6" id="KW-0472">Membrane</keyword>
<feature type="transmembrane region" description="Helical" evidence="6">
    <location>
        <begin position="110"/>
        <end position="135"/>
    </location>
</feature>
<feature type="transmembrane region" description="Helical" evidence="6">
    <location>
        <begin position="403"/>
        <end position="423"/>
    </location>
</feature>
<accession>A0A3M9XNP3</accession>
<evidence type="ECO:0000256" key="4">
    <source>
        <dbReference type="ARBA" id="ARBA00022989"/>
    </source>
</evidence>
<keyword evidence="3 6" id="KW-0812">Transmembrane</keyword>
<evidence type="ECO:0000313" key="7">
    <source>
        <dbReference type="EMBL" id="RNJ49937.1"/>
    </source>
</evidence>
<feature type="transmembrane region" description="Helical" evidence="6">
    <location>
        <begin position="203"/>
        <end position="223"/>
    </location>
</feature>
<keyword evidence="4 6" id="KW-1133">Transmembrane helix</keyword>
<evidence type="ECO:0000256" key="1">
    <source>
        <dbReference type="ARBA" id="ARBA00004141"/>
    </source>
</evidence>
<dbReference type="Pfam" id="PF13520">
    <property type="entry name" value="AA_permease_2"/>
    <property type="match status" value="1"/>
</dbReference>
<dbReference type="RefSeq" id="WP_123175897.1">
    <property type="nucleotide sequence ID" value="NZ_QWDD01000001.1"/>
</dbReference>
<comment type="subcellular location">
    <subcellularLocation>
        <location evidence="1">Membrane</location>
        <topology evidence="1">Multi-pass membrane protein</topology>
    </subcellularLocation>
</comment>
<dbReference type="Proteomes" id="UP000268623">
    <property type="component" value="Unassembled WGS sequence"/>
</dbReference>
<organism evidence="7 8">
    <name type="scientific">Methylocystis hirsuta</name>
    <dbReference type="NCBI Taxonomy" id="369798"/>
    <lineage>
        <taxon>Bacteria</taxon>
        <taxon>Pseudomonadati</taxon>
        <taxon>Pseudomonadota</taxon>
        <taxon>Alphaproteobacteria</taxon>
        <taxon>Hyphomicrobiales</taxon>
        <taxon>Methylocystaceae</taxon>
        <taxon>Methylocystis</taxon>
    </lineage>
</organism>
<gene>
    <name evidence="7" type="ORF">D1O30_10315</name>
</gene>
<comment type="caution">
    <text evidence="7">The sequence shown here is derived from an EMBL/GenBank/DDBJ whole genome shotgun (WGS) entry which is preliminary data.</text>
</comment>
<feature type="transmembrane region" description="Helical" evidence="6">
    <location>
        <begin position="461"/>
        <end position="480"/>
    </location>
</feature>
<dbReference type="InterPro" id="IPR002293">
    <property type="entry name" value="AA/rel_permease1"/>
</dbReference>
<evidence type="ECO:0000256" key="2">
    <source>
        <dbReference type="ARBA" id="ARBA00022448"/>
    </source>
</evidence>